<evidence type="ECO:0000256" key="1">
    <source>
        <dbReference type="SAM" id="Phobius"/>
    </source>
</evidence>
<comment type="caution">
    <text evidence="2">The sequence shown here is derived from an EMBL/GenBank/DDBJ whole genome shotgun (WGS) entry which is preliminary data.</text>
</comment>
<proteinExistence type="predicted"/>
<keyword evidence="1" id="KW-0812">Transmembrane</keyword>
<accession>A0A921PY18</accession>
<evidence type="ECO:0000313" key="3">
    <source>
        <dbReference type="Proteomes" id="UP000807115"/>
    </source>
</evidence>
<dbReference type="AlphaFoldDB" id="A0A921PY18"/>
<feature type="transmembrane region" description="Helical" evidence="1">
    <location>
        <begin position="51"/>
        <end position="67"/>
    </location>
</feature>
<gene>
    <name evidence="2" type="ORF">BDA96_10G019700</name>
</gene>
<keyword evidence="1" id="KW-0472">Membrane</keyword>
<dbReference type="EMBL" id="CM027689">
    <property type="protein sequence ID" value="KAG0512504.1"/>
    <property type="molecule type" value="Genomic_DNA"/>
</dbReference>
<organism evidence="2 3">
    <name type="scientific">Sorghum bicolor</name>
    <name type="common">Sorghum</name>
    <name type="synonym">Sorghum vulgare</name>
    <dbReference type="NCBI Taxonomy" id="4558"/>
    <lineage>
        <taxon>Eukaryota</taxon>
        <taxon>Viridiplantae</taxon>
        <taxon>Streptophyta</taxon>
        <taxon>Embryophyta</taxon>
        <taxon>Tracheophyta</taxon>
        <taxon>Spermatophyta</taxon>
        <taxon>Magnoliopsida</taxon>
        <taxon>Liliopsida</taxon>
        <taxon>Poales</taxon>
        <taxon>Poaceae</taxon>
        <taxon>PACMAD clade</taxon>
        <taxon>Panicoideae</taxon>
        <taxon>Andropogonodae</taxon>
        <taxon>Andropogoneae</taxon>
        <taxon>Sorghinae</taxon>
        <taxon>Sorghum</taxon>
    </lineage>
</organism>
<name>A0A921PY18_SORBI</name>
<dbReference type="Proteomes" id="UP000807115">
    <property type="component" value="Chromosome 10"/>
</dbReference>
<evidence type="ECO:0000313" key="2">
    <source>
        <dbReference type="EMBL" id="KAG0512504.1"/>
    </source>
</evidence>
<feature type="transmembrane region" description="Helical" evidence="1">
    <location>
        <begin position="87"/>
        <end position="109"/>
    </location>
</feature>
<reference evidence="2" key="1">
    <citation type="journal article" date="2019" name="BMC Genomics">
        <title>A new reference genome for Sorghum bicolor reveals high levels of sequence similarity between sweet and grain genotypes: implications for the genetics of sugar metabolism.</title>
        <authorList>
            <person name="Cooper E.A."/>
            <person name="Brenton Z.W."/>
            <person name="Flinn B.S."/>
            <person name="Jenkins J."/>
            <person name="Shu S."/>
            <person name="Flowers D."/>
            <person name="Luo F."/>
            <person name="Wang Y."/>
            <person name="Xia P."/>
            <person name="Barry K."/>
            <person name="Daum C."/>
            <person name="Lipzen A."/>
            <person name="Yoshinaga Y."/>
            <person name="Schmutz J."/>
            <person name="Saski C."/>
            <person name="Vermerris W."/>
            <person name="Kresovich S."/>
        </authorList>
    </citation>
    <scope>NUCLEOTIDE SEQUENCE</scope>
</reference>
<reference evidence="2" key="2">
    <citation type="submission" date="2020-10" db="EMBL/GenBank/DDBJ databases">
        <authorList>
            <person name="Cooper E.A."/>
            <person name="Brenton Z.W."/>
            <person name="Flinn B.S."/>
            <person name="Jenkins J."/>
            <person name="Shu S."/>
            <person name="Flowers D."/>
            <person name="Luo F."/>
            <person name="Wang Y."/>
            <person name="Xia P."/>
            <person name="Barry K."/>
            <person name="Daum C."/>
            <person name="Lipzen A."/>
            <person name="Yoshinaga Y."/>
            <person name="Schmutz J."/>
            <person name="Saski C."/>
            <person name="Vermerris W."/>
            <person name="Kresovich S."/>
        </authorList>
    </citation>
    <scope>NUCLEOTIDE SEQUENCE</scope>
</reference>
<keyword evidence="1" id="KW-1133">Transmembrane helix</keyword>
<protein>
    <submittedName>
        <fullName evidence="2">Uncharacterized protein</fullName>
    </submittedName>
</protein>
<sequence length="116" mass="13319">MTTALAVTDEVPLPTGALPTDVIPDLNYLVFQCRLRFWANEERRGVQSRDSILVVSRGSSFLLVQYLHILTTATRLLVHELVWCRKFVLAVGLVIWLDHFYSCFVVILYRDMGCNM</sequence>